<dbReference type="Pfam" id="PF00496">
    <property type="entry name" value="SBP_bac_5"/>
    <property type="match status" value="1"/>
</dbReference>
<dbReference type="CDD" id="cd00995">
    <property type="entry name" value="PBP2_NikA_DppA_OppA_like"/>
    <property type="match status" value="1"/>
</dbReference>
<protein>
    <submittedName>
        <fullName evidence="5">Dipeptide-binding ABC transporter, periplasmic substrate-binding component (TC 3.A.1.5.2)</fullName>
    </submittedName>
</protein>
<feature type="domain" description="Solute-binding protein family 5" evidence="4">
    <location>
        <begin position="15"/>
        <end position="353"/>
    </location>
</feature>
<dbReference type="InterPro" id="IPR000914">
    <property type="entry name" value="SBP_5_dom"/>
</dbReference>
<dbReference type="PANTHER" id="PTHR30290">
    <property type="entry name" value="PERIPLASMIC BINDING COMPONENT OF ABC TRANSPORTER"/>
    <property type="match status" value="1"/>
</dbReference>
<evidence type="ECO:0000256" key="3">
    <source>
        <dbReference type="ARBA" id="ARBA00022729"/>
    </source>
</evidence>
<comment type="similarity">
    <text evidence="1">Belongs to the bacterial solute-binding protein 5 family.</text>
</comment>
<dbReference type="GO" id="GO:0015833">
    <property type="term" value="P:peptide transport"/>
    <property type="evidence" value="ECO:0007669"/>
    <property type="project" value="TreeGrafter"/>
</dbReference>
<evidence type="ECO:0000313" key="5">
    <source>
        <dbReference type="EMBL" id="SLM99999.1"/>
    </source>
</evidence>
<evidence type="ECO:0000259" key="4">
    <source>
        <dbReference type="Pfam" id="PF00496"/>
    </source>
</evidence>
<dbReference type="PANTHER" id="PTHR30290:SF9">
    <property type="entry name" value="OLIGOPEPTIDE-BINDING PROTEIN APPA"/>
    <property type="match status" value="1"/>
</dbReference>
<accession>A0A1X6XLX8</accession>
<dbReference type="AlphaFoldDB" id="A0A1X6XLX8"/>
<dbReference type="GO" id="GO:0043190">
    <property type="term" value="C:ATP-binding cassette (ABC) transporter complex"/>
    <property type="evidence" value="ECO:0007669"/>
    <property type="project" value="InterPro"/>
</dbReference>
<dbReference type="GO" id="GO:1904680">
    <property type="term" value="F:peptide transmembrane transporter activity"/>
    <property type="evidence" value="ECO:0007669"/>
    <property type="project" value="TreeGrafter"/>
</dbReference>
<reference evidence="6" key="1">
    <citation type="submission" date="2017-02" db="EMBL/GenBank/DDBJ databases">
        <authorList>
            <person name="Dridi B."/>
        </authorList>
    </citation>
    <scope>NUCLEOTIDE SEQUENCE [LARGE SCALE GENOMIC DNA]</scope>
    <source>
        <strain evidence="6">B Co 03.10</strain>
    </source>
</reference>
<dbReference type="GO" id="GO:0042597">
    <property type="term" value="C:periplasmic space"/>
    <property type="evidence" value="ECO:0007669"/>
    <property type="project" value="UniProtKB-ARBA"/>
</dbReference>
<name>A0A1X6XLX8_9MICO</name>
<keyword evidence="6" id="KW-1185">Reference proteome</keyword>
<evidence type="ECO:0000313" key="6">
    <source>
        <dbReference type="Proteomes" id="UP000196581"/>
    </source>
</evidence>
<proteinExistence type="inferred from homology"/>
<sequence>MLFDTLLRYDDDGDIVGGLAEDWDFDASGGTVELADGATCTDGTAIDAAVVAESLNRFASPDTQSGSKILVFGNGDVTASAKDSNTVEISLSEPFSELDAGLTMVASGIVCPAGLEDLDGLSSGSVPDAFSGPFTLASATSGVEYVMELRDDYDMWPDFVSRLDGRPPERMSFSVGSDVATNANEVLGGSLDVAGVSPTDTERFPNVALVYIGEQYIVFNQHDASPFQDEDLRRAVARTLSGEAYNEVTYAGRSEVEYTMGDSGMQCANTDEGLVEEYDREAVQAEGLLEGVEMVYSASNSFGPNGIGAEYVYQELSDAGAHVDYQIVDNSTWASLVLGPDAPSWDITLFGTVNQTNTLWTGVSRIMGAPIEDGGRSMSRADNPEGEQLADEIMRTTDQDEKCATYQELQQNFLERVDVVPLTASVEVFALADGIQYEPPNSRMDYTAVRVAD</sequence>
<dbReference type="SUPFAM" id="SSF53850">
    <property type="entry name" value="Periplasmic binding protein-like II"/>
    <property type="match status" value="1"/>
</dbReference>
<dbReference type="Gene3D" id="3.10.105.10">
    <property type="entry name" value="Dipeptide-binding Protein, Domain 3"/>
    <property type="match status" value="1"/>
</dbReference>
<dbReference type="InterPro" id="IPR030678">
    <property type="entry name" value="Peptide/Ni-bd"/>
</dbReference>
<dbReference type="EMBL" id="FWFF01000019">
    <property type="protein sequence ID" value="SLM99999.1"/>
    <property type="molecule type" value="Genomic_DNA"/>
</dbReference>
<dbReference type="InterPro" id="IPR039424">
    <property type="entry name" value="SBP_5"/>
</dbReference>
<keyword evidence="2" id="KW-0813">Transport</keyword>
<gene>
    <name evidence="5" type="ORF">FM105_12020</name>
</gene>
<evidence type="ECO:0000256" key="1">
    <source>
        <dbReference type="ARBA" id="ARBA00005695"/>
    </source>
</evidence>
<dbReference type="PIRSF" id="PIRSF002741">
    <property type="entry name" value="MppA"/>
    <property type="match status" value="1"/>
</dbReference>
<keyword evidence="3" id="KW-0732">Signal</keyword>
<dbReference type="Gene3D" id="3.40.190.10">
    <property type="entry name" value="Periplasmic binding protein-like II"/>
    <property type="match status" value="1"/>
</dbReference>
<evidence type="ECO:0000256" key="2">
    <source>
        <dbReference type="ARBA" id="ARBA00022448"/>
    </source>
</evidence>
<dbReference type="Proteomes" id="UP000196581">
    <property type="component" value="Unassembled WGS sequence"/>
</dbReference>
<organism evidence="5 6">
    <name type="scientific">Brevibacterium yomogidense</name>
    <dbReference type="NCBI Taxonomy" id="946573"/>
    <lineage>
        <taxon>Bacteria</taxon>
        <taxon>Bacillati</taxon>
        <taxon>Actinomycetota</taxon>
        <taxon>Actinomycetes</taxon>
        <taxon>Micrococcales</taxon>
        <taxon>Brevibacteriaceae</taxon>
        <taxon>Brevibacterium</taxon>
    </lineage>
</organism>